<feature type="non-terminal residue" evidence="18">
    <location>
        <position position="1"/>
    </location>
</feature>
<evidence type="ECO:0000256" key="12">
    <source>
        <dbReference type="ARBA" id="ARBA00061423"/>
    </source>
</evidence>
<keyword evidence="7" id="KW-0482">Metalloprotease</keyword>
<dbReference type="InterPro" id="IPR001160">
    <property type="entry name" value="Peptidase_M20C"/>
</dbReference>
<keyword evidence="8" id="KW-0170">Cobalt</keyword>
<evidence type="ECO:0000256" key="17">
    <source>
        <dbReference type="ARBA" id="ARBA00078074"/>
    </source>
</evidence>
<evidence type="ECO:0000256" key="13">
    <source>
        <dbReference type="ARBA" id="ARBA00071271"/>
    </source>
</evidence>
<name>A0AAW4MT28_9FIRM</name>
<dbReference type="PRINTS" id="PR00934">
    <property type="entry name" value="XHISDIPTASE"/>
</dbReference>
<comment type="cofactor">
    <cofactor evidence="2">
        <name>Zn(2+)</name>
        <dbReference type="ChEBI" id="CHEBI:29105"/>
    </cofactor>
</comment>
<evidence type="ECO:0000256" key="1">
    <source>
        <dbReference type="ARBA" id="ARBA00001941"/>
    </source>
</evidence>
<comment type="caution">
    <text evidence="18">The sequence shown here is derived from an EMBL/GenBank/DDBJ whole genome shotgun (WGS) entry which is preliminary data.</text>
</comment>
<dbReference type="Gene3D" id="3.40.630.10">
    <property type="entry name" value="Zn peptidases"/>
    <property type="match status" value="2"/>
</dbReference>
<dbReference type="Pfam" id="PF01546">
    <property type="entry name" value="Peptidase_M20"/>
    <property type="match status" value="1"/>
</dbReference>
<evidence type="ECO:0000256" key="6">
    <source>
        <dbReference type="ARBA" id="ARBA00022833"/>
    </source>
</evidence>
<accession>A0AAW4MT28</accession>
<protein>
    <recommendedName>
        <fullName evidence="13">Cytosol non-specific dipeptidase</fullName>
        <ecNumber evidence="10">3.4.13.18</ecNumber>
    </recommendedName>
    <alternativeName>
        <fullName evidence="16">Aminoacyl-histidine dipeptidase</fullName>
    </alternativeName>
    <alternativeName>
        <fullName evidence="15">Beta-alanyl-histidine dipeptidase</fullName>
    </alternativeName>
    <alternativeName>
        <fullName evidence="14">Carnosinase</fullName>
    </alternativeName>
    <alternativeName>
        <fullName evidence="11">Peptidase D</fullName>
    </alternativeName>
    <alternativeName>
        <fullName evidence="17">Xaa-His dipeptidase</fullName>
    </alternativeName>
</protein>
<evidence type="ECO:0000256" key="14">
    <source>
        <dbReference type="ARBA" id="ARBA00075285"/>
    </source>
</evidence>
<dbReference type="GO" id="GO:0005829">
    <property type="term" value="C:cytosol"/>
    <property type="evidence" value="ECO:0007669"/>
    <property type="project" value="TreeGrafter"/>
</dbReference>
<reference evidence="18" key="1">
    <citation type="submission" date="2021-06" db="EMBL/GenBank/DDBJ databases">
        <title>Collection of gut derived symbiotic bacterial strains cultured from healthy donors.</title>
        <authorList>
            <person name="Lin H."/>
            <person name="Littmann E."/>
            <person name="Pamer E.G."/>
        </authorList>
    </citation>
    <scope>NUCLEOTIDE SEQUENCE</scope>
    <source>
        <strain evidence="18">MSK.21.82</strain>
    </source>
</reference>
<evidence type="ECO:0000256" key="9">
    <source>
        <dbReference type="ARBA" id="ARBA00036421"/>
    </source>
</evidence>
<dbReference type="PANTHER" id="PTHR43501:SF1">
    <property type="entry name" value="CYTOSOL NON-SPECIFIC DIPEPTIDASE"/>
    <property type="match status" value="1"/>
</dbReference>
<comment type="catalytic activity">
    <reaction evidence="9">
        <text>Hydrolysis of dipeptides, preferentially hydrophobic dipeptides including prolyl amino acids.</text>
        <dbReference type="EC" id="3.4.13.18"/>
    </reaction>
</comment>
<evidence type="ECO:0000256" key="8">
    <source>
        <dbReference type="ARBA" id="ARBA00023285"/>
    </source>
</evidence>
<dbReference type="PIRSF" id="PIRSF016599">
    <property type="entry name" value="Xaa-His_dipept"/>
    <property type="match status" value="1"/>
</dbReference>
<evidence type="ECO:0000313" key="18">
    <source>
        <dbReference type="EMBL" id="MBV3383463.1"/>
    </source>
</evidence>
<evidence type="ECO:0000256" key="3">
    <source>
        <dbReference type="ARBA" id="ARBA00022670"/>
    </source>
</evidence>
<dbReference type="NCBIfam" id="TIGR01893">
    <property type="entry name" value="aa-his-dipept"/>
    <property type="match status" value="1"/>
</dbReference>
<dbReference type="EC" id="3.4.13.18" evidence="10"/>
<keyword evidence="6" id="KW-0862">Zinc</keyword>
<dbReference type="EMBL" id="JAHOEF010000079">
    <property type="protein sequence ID" value="MBV3383463.1"/>
    <property type="molecule type" value="Genomic_DNA"/>
</dbReference>
<evidence type="ECO:0000256" key="16">
    <source>
        <dbReference type="ARBA" id="ARBA00077688"/>
    </source>
</evidence>
<dbReference type="SUPFAM" id="SSF53187">
    <property type="entry name" value="Zn-dependent exopeptidases"/>
    <property type="match status" value="1"/>
</dbReference>
<evidence type="ECO:0000256" key="10">
    <source>
        <dbReference type="ARBA" id="ARBA00038976"/>
    </source>
</evidence>
<dbReference type="AlphaFoldDB" id="A0AAW4MT28"/>
<comment type="similarity">
    <text evidence="12">Belongs to the peptidase M20C family.</text>
</comment>
<dbReference type="GO" id="GO:0070573">
    <property type="term" value="F:metallodipeptidase activity"/>
    <property type="evidence" value="ECO:0007669"/>
    <property type="project" value="TreeGrafter"/>
</dbReference>
<keyword evidence="18" id="KW-0224">Dipeptidase</keyword>
<keyword evidence="5 18" id="KW-0378">Hydrolase</keyword>
<keyword evidence="4" id="KW-0479">Metal-binding</keyword>
<gene>
    <name evidence="18" type="primary">pepD</name>
    <name evidence="18" type="ORF">KSV97_09620</name>
</gene>
<dbReference type="FunFam" id="3.40.630.10:FF:000015">
    <property type="entry name" value="Aminoacyl-histidine dipeptidase PepD"/>
    <property type="match status" value="1"/>
</dbReference>
<sequence length="485" mass="54748">GYIFVSAQRRRGEMEEIMTKDVLDYFKTICSIPHPSGHEELLGNYIEEFAQNHELDYARNEIGNIIIYKEASSGYEDHAPILLQGHMDMVAEKDEDSSHDFLTDPLEIYEEDGYLHATKTTLGADDGVAVAIMLALLSDNSFKHPRLECLFTVQEETTMDGITHVDKDWIHARKMISLDGDVVGETNVSSAGGVQLTIRKNATFVESHDQGYKFYVKGLLGGHSGDAIKEGRGNAIKIAGLVLKACLDNGFDIRFSSLNAGQKSNAICRDGLFTFQSTSNKEELKAFIHKKMEEQKALYPLEPLDYTLEEEQSGHVILDSDALIHFLALCPYGVEKYSYYFNHFPVLSLNLGIMETTEKAVELILLLRSENEINLKLLVNEVETLASLFGLSVTPSDEYYGWSYDPDSQLRKSYKEAYKKAYDKELKEVPTHGGLETGHMSRIFPDMDIVTMGPNCIDIHTPKERLEIKTLYEVHDFLKNWLGEL</sequence>
<dbReference type="FunFam" id="3.40.630.10:FF:000018">
    <property type="entry name" value="Aminoacyl-histidine dipeptidase PepD"/>
    <property type="match status" value="1"/>
</dbReference>
<evidence type="ECO:0000256" key="11">
    <source>
        <dbReference type="ARBA" id="ARBA00044252"/>
    </source>
</evidence>
<dbReference type="PANTHER" id="PTHR43501">
    <property type="entry name" value="CYTOSOL NON-SPECIFIC DIPEPTIDASE"/>
    <property type="match status" value="1"/>
</dbReference>
<evidence type="ECO:0000313" key="19">
    <source>
        <dbReference type="Proteomes" id="UP001196408"/>
    </source>
</evidence>
<dbReference type="InterPro" id="IPR002933">
    <property type="entry name" value="Peptidase_M20"/>
</dbReference>
<evidence type="ECO:0000256" key="5">
    <source>
        <dbReference type="ARBA" id="ARBA00022801"/>
    </source>
</evidence>
<comment type="cofactor">
    <cofactor evidence="1">
        <name>Co(2+)</name>
        <dbReference type="ChEBI" id="CHEBI:48828"/>
    </cofactor>
</comment>
<evidence type="ECO:0000256" key="15">
    <source>
        <dbReference type="ARBA" id="ARBA00076004"/>
    </source>
</evidence>
<evidence type="ECO:0000256" key="2">
    <source>
        <dbReference type="ARBA" id="ARBA00001947"/>
    </source>
</evidence>
<evidence type="ECO:0000256" key="4">
    <source>
        <dbReference type="ARBA" id="ARBA00022723"/>
    </source>
</evidence>
<dbReference type="GO" id="GO:0006508">
    <property type="term" value="P:proteolysis"/>
    <property type="evidence" value="ECO:0007669"/>
    <property type="project" value="UniProtKB-KW"/>
</dbReference>
<dbReference type="Proteomes" id="UP001196408">
    <property type="component" value="Unassembled WGS sequence"/>
</dbReference>
<keyword evidence="3" id="KW-0645">Protease</keyword>
<organism evidence="18 19">
    <name type="scientific">Catenibacterium mitsuokai</name>
    <dbReference type="NCBI Taxonomy" id="100886"/>
    <lineage>
        <taxon>Bacteria</taxon>
        <taxon>Bacillati</taxon>
        <taxon>Bacillota</taxon>
        <taxon>Erysipelotrichia</taxon>
        <taxon>Erysipelotrichales</taxon>
        <taxon>Coprobacillaceae</taxon>
        <taxon>Catenibacterium</taxon>
    </lineage>
</organism>
<dbReference type="GO" id="GO:0046872">
    <property type="term" value="F:metal ion binding"/>
    <property type="evidence" value="ECO:0007669"/>
    <property type="project" value="UniProtKB-KW"/>
</dbReference>
<evidence type="ECO:0000256" key="7">
    <source>
        <dbReference type="ARBA" id="ARBA00023049"/>
    </source>
</evidence>
<proteinExistence type="inferred from homology"/>